<dbReference type="FunFam" id="3.40.50.300:FF:000016">
    <property type="entry name" value="Oligopeptide ABC transporter ATP-binding component"/>
    <property type="match status" value="2"/>
</dbReference>
<dbReference type="InterPro" id="IPR013563">
    <property type="entry name" value="Oligopep_ABC_C"/>
</dbReference>
<dbReference type="NCBIfam" id="NF007739">
    <property type="entry name" value="PRK10419.1"/>
    <property type="match status" value="2"/>
</dbReference>
<dbReference type="InterPro" id="IPR050319">
    <property type="entry name" value="ABC_transp_ATP-bind"/>
</dbReference>
<evidence type="ECO:0000313" key="7">
    <source>
        <dbReference type="EMBL" id="TCP37589.1"/>
    </source>
</evidence>
<evidence type="ECO:0000256" key="4">
    <source>
        <dbReference type="ARBA" id="ARBA00022741"/>
    </source>
</evidence>
<comment type="subcellular location">
    <subcellularLocation>
        <location evidence="1">Cell inner membrane</location>
        <topology evidence="1">Peripheral membrane protein</topology>
    </subcellularLocation>
</comment>
<keyword evidence="8" id="KW-1185">Reference proteome</keyword>
<dbReference type="SUPFAM" id="SSF52540">
    <property type="entry name" value="P-loop containing nucleoside triphosphate hydrolases"/>
    <property type="match status" value="2"/>
</dbReference>
<dbReference type="Gene3D" id="3.40.50.300">
    <property type="entry name" value="P-loop containing nucleotide triphosphate hydrolases"/>
    <property type="match status" value="2"/>
</dbReference>
<dbReference type="InterPro" id="IPR003439">
    <property type="entry name" value="ABC_transporter-like_ATP-bd"/>
</dbReference>
<dbReference type="Proteomes" id="UP000294835">
    <property type="component" value="Unassembled WGS sequence"/>
</dbReference>
<gene>
    <name evidence="7" type="ORF">EV662_1263</name>
</gene>
<dbReference type="Pfam" id="PF08352">
    <property type="entry name" value="oligo_HPY"/>
    <property type="match status" value="2"/>
</dbReference>
<proteinExistence type="inferred from homology"/>
<dbReference type="GO" id="GO:0015833">
    <property type="term" value="P:peptide transport"/>
    <property type="evidence" value="ECO:0007669"/>
    <property type="project" value="InterPro"/>
</dbReference>
<comment type="similarity">
    <text evidence="2">Belongs to the ABC transporter superfamily.</text>
</comment>
<dbReference type="NCBIfam" id="NF008453">
    <property type="entry name" value="PRK11308.1"/>
    <property type="match status" value="2"/>
</dbReference>
<evidence type="ECO:0000256" key="1">
    <source>
        <dbReference type="ARBA" id="ARBA00004417"/>
    </source>
</evidence>
<dbReference type="GO" id="GO:0005886">
    <property type="term" value="C:plasma membrane"/>
    <property type="evidence" value="ECO:0007669"/>
    <property type="project" value="UniProtKB-SubCell"/>
</dbReference>
<name>A0A4R2PP96_9RHOB</name>
<dbReference type="PROSITE" id="PS50893">
    <property type="entry name" value="ABC_TRANSPORTER_2"/>
    <property type="match status" value="2"/>
</dbReference>
<dbReference type="PROSITE" id="PS00211">
    <property type="entry name" value="ABC_TRANSPORTER_1"/>
    <property type="match status" value="2"/>
</dbReference>
<dbReference type="PANTHER" id="PTHR43776">
    <property type="entry name" value="TRANSPORT ATP-BINDING PROTEIN"/>
    <property type="match status" value="1"/>
</dbReference>
<dbReference type="EMBL" id="SLXP01000026">
    <property type="protein sequence ID" value="TCP37589.1"/>
    <property type="molecule type" value="Genomic_DNA"/>
</dbReference>
<evidence type="ECO:0000313" key="8">
    <source>
        <dbReference type="Proteomes" id="UP000294835"/>
    </source>
</evidence>
<dbReference type="GO" id="GO:0005524">
    <property type="term" value="F:ATP binding"/>
    <property type="evidence" value="ECO:0007669"/>
    <property type="project" value="UniProtKB-KW"/>
</dbReference>
<dbReference type="SMART" id="SM00382">
    <property type="entry name" value="AAA"/>
    <property type="match status" value="2"/>
</dbReference>
<dbReference type="OrthoDB" id="9802264at2"/>
<dbReference type="InterPro" id="IPR003593">
    <property type="entry name" value="AAA+_ATPase"/>
</dbReference>
<dbReference type="GO" id="GO:0055085">
    <property type="term" value="P:transmembrane transport"/>
    <property type="evidence" value="ECO:0007669"/>
    <property type="project" value="UniProtKB-ARBA"/>
</dbReference>
<dbReference type="InterPro" id="IPR017871">
    <property type="entry name" value="ABC_transporter-like_CS"/>
</dbReference>
<dbReference type="CDD" id="cd03257">
    <property type="entry name" value="ABC_NikE_OppD_transporters"/>
    <property type="match status" value="2"/>
</dbReference>
<keyword evidence="4" id="KW-0547">Nucleotide-binding</keyword>
<dbReference type="RefSeq" id="WP_132466432.1">
    <property type="nucleotide sequence ID" value="NZ_SLXP01000026.1"/>
</dbReference>
<dbReference type="AlphaFoldDB" id="A0A4R2PP96"/>
<evidence type="ECO:0000256" key="5">
    <source>
        <dbReference type="ARBA" id="ARBA00022840"/>
    </source>
</evidence>
<dbReference type="PANTHER" id="PTHR43776:SF7">
    <property type="entry name" value="D,D-DIPEPTIDE TRANSPORT ATP-BINDING PROTEIN DDPF-RELATED"/>
    <property type="match status" value="1"/>
</dbReference>
<sequence>MTAPAENPGRGDAPRPVLTVEGLTIQVATPDGAKPVVEDLGFTLNRGETLCLAGESGSGKSMTALAIMGLLPQPMARITRGSIRLADGTELAGRSEREFRDIRANRISMIFQEPMTSLNPVMTIGRQLTEVLLEHDACTRAEAPGRALDLLRDVQITDAERRLTQYPHELSGGMRQRVMIAIALACNPEILIADEPTTALDVTVQAEVLELIRALQREHGTTVLMITHDMGVVAEMASRVVVMRNGRQEEAAPVRALFAEPRTPYARELLDAVPRLGRAPDRPAPDRTRDVVDVADLTVRFPMRGGVLNRVKAQVHAVEGVSFRVAPGETLALVGESGCGKSTIGKALLGLVPWQGSIRIDGQQMAGLSPKGLKPIRRNIQMVFQDPGASLDARMTVGRQVAEPLQVHDLARGSELQDRVAWLFRRVGLTPDQMDRYPHEFSGGQRQRICIARALALRPKVIVADESVSALDVSVQAQVLDLMRELQQEEGLAYLFISHDMAVIDQVADRVAVMNLGQIVETGSREQVLRDPAHAYTRRLLSAVPVPDPEHVRPPVLPREGGVGSPVWPLGQAPERQDLHEIAPGHWVARPRRTRAA</sequence>
<reference evidence="7 8" key="1">
    <citation type="submission" date="2019-03" db="EMBL/GenBank/DDBJ databases">
        <title>Genomic Encyclopedia of Type Strains, Phase IV (KMG-IV): sequencing the most valuable type-strain genomes for metagenomic binning, comparative biology and taxonomic classification.</title>
        <authorList>
            <person name="Goeker M."/>
        </authorList>
    </citation>
    <scope>NUCLEOTIDE SEQUENCE [LARGE SCALE GENOMIC DNA]</scope>
    <source>
        <strain evidence="7 8">DSM 18063</strain>
    </source>
</reference>
<evidence type="ECO:0000259" key="6">
    <source>
        <dbReference type="PROSITE" id="PS50893"/>
    </source>
</evidence>
<feature type="domain" description="ABC transporter" evidence="6">
    <location>
        <begin position="292"/>
        <end position="541"/>
    </location>
</feature>
<evidence type="ECO:0000256" key="2">
    <source>
        <dbReference type="ARBA" id="ARBA00005417"/>
    </source>
</evidence>
<feature type="domain" description="ABC transporter" evidence="6">
    <location>
        <begin position="18"/>
        <end position="270"/>
    </location>
</feature>
<organism evidence="7 8">
    <name type="scientific">Rhodovulum marinum</name>
    <dbReference type="NCBI Taxonomy" id="320662"/>
    <lineage>
        <taxon>Bacteria</taxon>
        <taxon>Pseudomonadati</taxon>
        <taxon>Pseudomonadota</taxon>
        <taxon>Alphaproteobacteria</taxon>
        <taxon>Rhodobacterales</taxon>
        <taxon>Paracoccaceae</taxon>
        <taxon>Rhodovulum</taxon>
    </lineage>
</organism>
<accession>A0A4R2PP96</accession>
<evidence type="ECO:0000256" key="3">
    <source>
        <dbReference type="ARBA" id="ARBA00022448"/>
    </source>
</evidence>
<keyword evidence="5 7" id="KW-0067">ATP-binding</keyword>
<dbReference type="GO" id="GO:0016887">
    <property type="term" value="F:ATP hydrolysis activity"/>
    <property type="evidence" value="ECO:0007669"/>
    <property type="project" value="InterPro"/>
</dbReference>
<comment type="caution">
    <text evidence="7">The sequence shown here is derived from an EMBL/GenBank/DDBJ whole genome shotgun (WGS) entry which is preliminary data.</text>
</comment>
<dbReference type="InterPro" id="IPR027417">
    <property type="entry name" value="P-loop_NTPase"/>
</dbReference>
<dbReference type="Pfam" id="PF00005">
    <property type="entry name" value="ABC_tran"/>
    <property type="match status" value="2"/>
</dbReference>
<protein>
    <submittedName>
        <fullName evidence="7">Peptide/nickel transport system ATP-binding protein</fullName>
    </submittedName>
</protein>
<keyword evidence="3" id="KW-0813">Transport</keyword>